<name>A0ABN9E557_9NEOB</name>
<evidence type="ECO:0000256" key="1">
    <source>
        <dbReference type="SAM" id="Phobius"/>
    </source>
</evidence>
<organism evidence="2 3">
    <name type="scientific">Staurois parvus</name>
    <dbReference type="NCBI Taxonomy" id="386267"/>
    <lineage>
        <taxon>Eukaryota</taxon>
        <taxon>Metazoa</taxon>
        <taxon>Chordata</taxon>
        <taxon>Craniata</taxon>
        <taxon>Vertebrata</taxon>
        <taxon>Euteleostomi</taxon>
        <taxon>Amphibia</taxon>
        <taxon>Batrachia</taxon>
        <taxon>Anura</taxon>
        <taxon>Neobatrachia</taxon>
        <taxon>Ranoidea</taxon>
        <taxon>Ranidae</taxon>
        <taxon>Staurois</taxon>
    </lineage>
</organism>
<dbReference type="EMBL" id="CATNWA010015019">
    <property type="protein sequence ID" value="CAI9578613.1"/>
    <property type="molecule type" value="Genomic_DNA"/>
</dbReference>
<keyword evidence="1" id="KW-0472">Membrane</keyword>
<evidence type="ECO:0000313" key="2">
    <source>
        <dbReference type="EMBL" id="CAI9578613.1"/>
    </source>
</evidence>
<keyword evidence="1" id="KW-1133">Transmembrane helix</keyword>
<reference evidence="2" key="1">
    <citation type="submission" date="2023-05" db="EMBL/GenBank/DDBJ databases">
        <authorList>
            <person name="Stuckert A."/>
        </authorList>
    </citation>
    <scope>NUCLEOTIDE SEQUENCE</scope>
</reference>
<feature type="transmembrane region" description="Helical" evidence="1">
    <location>
        <begin position="25"/>
        <end position="44"/>
    </location>
</feature>
<accession>A0ABN9E557</accession>
<keyword evidence="3" id="KW-1185">Reference proteome</keyword>
<sequence>MTIAQSCNTVPYEFFCIFFLDRKNFILVVFIHHWGSYFFFFCYINESPKILKKSVFLITFCK</sequence>
<keyword evidence="1" id="KW-0812">Transmembrane</keyword>
<dbReference type="Proteomes" id="UP001162483">
    <property type="component" value="Unassembled WGS sequence"/>
</dbReference>
<evidence type="ECO:0000313" key="3">
    <source>
        <dbReference type="Proteomes" id="UP001162483"/>
    </source>
</evidence>
<proteinExistence type="predicted"/>
<gene>
    <name evidence="2" type="ORF">SPARVUS_LOCUS8953629</name>
</gene>
<comment type="caution">
    <text evidence="2">The sequence shown here is derived from an EMBL/GenBank/DDBJ whole genome shotgun (WGS) entry which is preliminary data.</text>
</comment>
<protein>
    <submittedName>
        <fullName evidence="2">Uncharacterized protein</fullName>
    </submittedName>
</protein>